<proteinExistence type="predicted"/>
<keyword evidence="3" id="KW-1185">Reference proteome</keyword>
<dbReference type="AlphaFoldDB" id="A0A8S0W9L0"/>
<accession>A0A8S0W9L0</accession>
<evidence type="ECO:0000313" key="2">
    <source>
        <dbReference type="EMBL" id="CAA7267828.1"/>
    </source>
</evidence>
<organism evidence="2 3">
    <name type="scientific">Cyclocybe aegerita</name>
    <name type="common">Black poplar mushroom</name>
    <name type="synonym">Agrocybe aegerita</name>
    <dbReference type="NCBI Taxonomy" id="1973307"/>
    <lineage>
        <taxon>Eukaryota</taxon>
        <taxon>Fungi</taxon>
        <taxon>Dikarya</taxon>
        <taxon>Basidiomycota</taxon>
        <taxon>Agaricomycotina</taxon>
        <taxon>Agaricomycetes</taxon>
        <taxon>Agaricomycetidae</taxon>
        <taxon>Agaricales</taxon>
        <taxon>Agaricineae</taxon>
        <taxon>Bolbitiaceae</taxon>
        <taxon>Cyclocybe</taxon>
    </lineage>
</organism>
<comment type="caution">
    <text evidence="2">The sequence shown here is derived from an EMBL/GenBank/DDBJ whole genome shotgun (WGS) entry which is preliminary data.</text>
</comment>
<gene>
    <name evidence="2" type="ORF">AAE3_LOCUS10091</name>
</gene>
<reference evidence="2 3" key="1">
    <citation type="submission" date="2020-01" db="EMBL/GenBank/DDBJ databases">
        <authorList>
            <person name="Gupta K D."/>
        </authorList>
    </citation>
    <scope>NUCLEOTIDE SEQUENCE [LARGE SCALE GENOMIC DNA]</scope>
</reference>
<evidence type="ECO:0000256" key="1">
    <source>
        <dbReference type="SAM" id="MobiDB-lite"/>
    </source>
</evidence>
<dbReference type="Proteomes" id="UP000467700">
    <property type="component" value="Unassembled WGS sequence"/>
</dbReference>
<protein>
    <submittedName>
        <fullName evidence="2">Uncharacterized protein</fullName>
    </submittedName>
</protein>
<sequence length="337" mass="38049">MSECNTSSDYLQPQDAPHTRVAAWLRGIALIENETSDTASNPNTTSGVTSSLEDRWRSRAKRRLSGRSFPNYLGSVNDPFDLSMRHLSNNRGVSEVFQPPMHSPTSWPIACEPPAPTSTMSGPPSIYSLDGHDHETFLSYVEMDWDSEPVQGGPPGADNDDELKRRERRANVLTSTSIVPCCNDAAFFYAQHSTYNVPTDASAAEEDSPRFDSSWPKRALWAVAFYRLIKGLAHQLRSFTPSTINVTVNLRRAQVARCESTKERGEKPTWRSSVQVAMARIWFGDRDPPWLIANLDCFLLMSLSQTQRLEQFVSWISEPLQYFMDDTDRHSSPRKIL</sequence>
<feature type="compositionally biased region" description="Polar residues" evidence="1">
    <location>
        <begin position="36"/>
        <end position="51"/>
    </location>
</feature>
<dbReference type="EMBL" id="CACVBS010000063">
    <property type="protein sequence ID" value="CAA7267828.1"/>
    <property type="molecule type" value="Genomic_DNA"/>
</dbReference>
<evidence type="ECO:0000313" key="3">
    <source>
        <dbReference type="Proteomes" id="UP000467700"/>
    </source>
</evidence>
<dbReference type="OrthoDB" id="10560312at2759"/>
<feature type="region of interest" description="Disordered" evidence="1">
    <location>
        <begin position="35"/>
        <end position="56"/>
    </location>
</feature>
<name>A0A8S0W9L0_CYCAE</name>